<feature type="region of interest" description="Disordered" evidence="1">
    <location>
        <begin position="158"/>
        <end position="178"/>
    </location>
</feature>
<feature type="compositionally biased region" description="Polar residues" evidence="1">
    <location>
        <begin position="166"/>
        <end position="178"/>
    </location>
</feature>
<feature type="region of interest" description="Disordered" evidence="1">
    <location>
        <begin position="378"/>
        <end position="402"/>
    </location>
</feature>
<proteinExistence type="predicted"/>
<feature type="region of interest" description="Disordered" evidence="1">
    <location>
        <begin position="70"/>
        <end position="98"/>
    </location>
</feature>
<sequence length="402" mass="46168">MVTRVWVVRSLSLFFLSAVVHFSFFRVVTASSSSLTRHFHYLPFSLLRDSFETGKSWLCRSTTSPAVQSCVSTSPPLPSTGERKRSREKVRRSTPESLGCIGTSGARFRPIRCLADRLISPFSLSSVASSDNFLSRKHSISDSTDRSDSVNHSIWRRNHEAHLSKASGTKSPDLTSSRSKLGQERGEVFFQETEHANNKRTGLASISSVIQTIRRSPNDVFAYISVRPSRTASFLWWKKKEEKLPRLLAFVGEGCDYCKKMERIEKLIEAFLPGTQIHRLEVWHNPLNYQLLQELDQGGKCGGLPFYFNMRTLQWICGATTKTNLYLWAIDQPCRPFEPPALEAEDLEIMNRRTGMFARMMRRVDKVRYEGEKALYQSLQQKQHEEEQRLAQDEKEKKTEKE</sequence>
<gene>
    <name evidence="2" type="ORF">CSUI_000860</name>
</gene>
<evidence type="ECO:0000313" key="2">
    <source>
        <dbReference type="EMBL" id="PHJ25292.1"/>
    </source>
</evidence>
<comment type="caution">
    <text evidence="2">The sequence shown here is derived from an EMBL/GenBank/DDBJ whole genome shotgun (WGS) entry which is preliminary data.</text>
</comment>
<name>A0A2C6LEM0_9APIC</name>
<accession>A0A2C6LEM0</accession>
<dbReference type="Proteomes" id="UP000221165">
    <property type="component" value="Unassembled WGS sequence"/>
</dbReference>
<evidence type="ECO:0000256" key="1">
    <source>
        <dbReference type="SAM" id="MobiDB-lite"/>
    </source>
</evidence>
<dbReference type="GeneID" id="94424278"/>
<keyword evidence="2" id="KW-0472">Membrane</keyword>
<protein>
    <submittedName>
        <fullName evidence="2">Transmembrane protein</fullName>
    </submittedName>
</protein>
<keyword evidence="3" id="KW-1185">Reference proteome</keyword>
<keyword evidence="2" id="KW-0812">Transmembrane</keyword>
<dbReference type="AlphaFoldDB" id="A0A2C6LEM0"/>
<dbReference type="RefSeq" id="XP_067926964.1">
    <property type="nucleotide sequence ID" value="XM_068061067.1"/>
</dbReference>
<evidence type="ECO:0000313" key="3">
    <source>
        <dbReference type="Proteomes" id="UP000221165"/>
    </source>
</evidence>
<dbReference type="OrthoDB" id="329289at2759"/>
<dbReference type="EMBL" id="MIGC01000323">
    <property type="protein sequence ID" value="PHJ25292.1"/>
    <property type="molecule type" value="Genomic_DNA"/>
</dbReference>
<feature type="compositionally biased region" description="Basic and acidic residues" evidence="1">
    <location>
        <begin position="382"/>
        <end position="402"/>
    </location>
</feature>
<reference evidence="2 3" key="1">
    <citation type="journal article" date="2017" name="Int. J. Parasitol.">
        <title>The genome of the protozoan parasite Cystoisospora suis and a reverse vaccinology approach to identify vaccine candidates.</title>
        <authorList>
            <person name="Palmieri N."/>
            <person name="Shrestha A."/>
            <person name="Ruttkowski B."/>
            <person name="Beck T."/>
            <person name="Vogl C."/>
            <person name="Tomley F."/>
            <person name="Blake D.P."/>
            <person name="Joachim A."/>
        </authorList>
    </citation>
    <scope>NUCLEOTIDE SEQUENCE [LARGE SCALE GENOMIC DNA]</scope>
    <source>
        <strain evidence="2 3">Wien I</strain>
    </source>
</reference>
<organism evidence="2 3">
    <name type="scientific">Cystoisospora suis</name>
    <dbReference type="NCBI Taxonomy" id="483139"/>
    <lineage>
        <taxon>Eukaryota</taxon>
        <taxon>Sar</taxon>
        <taxon>Alveolata</taxon>
        <taxon>Apicomplexa</taxon>
        <taxon>Conoidasida</taxon>
        <taxon>Coccidia</taxon>
        <taxon>Eucoccidiorida</taxon>
        <taxon>Eimeriorina</taxon>
        <taxon>Sarcocystidae</taxon>
        <taxon>Cystoisospora</taxon>
    </lineage>
</organism>
<dbReference type="VEuPathDB" id="ToxoDB:CSUI_000860"/>